<gene>
    <name evidence="1" type="ORF">H0E87_002485</name>
</gene>
<accession>A0A8T2ZVY0</accession>
<proteinExistence type="predicted"/>
<evidence type="ECO:0000313" key="1">
    <source>
        <dbReference type="EMBL" id="KAH8521468.1"/>
    </source>
</evidence>
<dbReference type="Proteomes" id="UP000807159">
    <property type="component" value="Chromosome 1"/>
</dbReference>
<dbReference type="EMBL" id="JACEGQ020000001">
    <property type="protein sequence ID" value="KAH8521468.1"/>
    <property type="molecule type" value="Genomic_DNA"/>
</dbReference>
<evidence type="ECO:0000313" key="2">
    <source>
        <dbReference type="Proteomes" id="UP000807159"/>
    </source>
</evidence>
<comment type="caution">
    <text evidence="1">The sequence shown here is derived from an EMBL/GenBank/DDBJ whole genome shotgun (WGS) entry which is preliminary data.</text>
</comment>
<name>A0A8T2ZVY0_POPDE</name>
<dbReference type="AlphaFoldDB" id="A0A8T2ZVY0"/>
<reference evidence="1" key="1">
    <citation type="journal article" date="2021" name="J. Hered.">
        <title>Genome Assembly of Salicaceae Populus deltoides (Eastern Cottonwood) I-69 Based on Nanopore Sequencing and Hi-C Technologies.</title>
        <authorList>
            <person name="Bai S."/>
            <person name="Wu H."/>
            <person name="Zhang J."/>
            <person name="Pan Z."/>
            <person name="Zhao W."/>
            <person name="Li Z."/>
            <person name="Tong C."/>
        </authorList>
    </citation>
    <scope>NUCLEOTIDE SEQUENCE</scope>
    <source>
        <tissue evidence="1">Leaf</tissue>
    </source>
</reference>
<organism evidence="1 2">
    <name type="scientific">Populus deltoides</name>
    <name type="common">Eastern poplar</name>
    <name type="synonym">Eastern cottonwood</name>
    <dbReference type="NCBI Taxonomy" id="3696"/>
    <lineage>
        <taxon>Eukaryota</taxon>
        <taxon>Viridiplantae</taxon>
        <taxon>Streptophyta</taxon>
        <taxon>Embryophyta</taxon>
        <taxon>Tracheophyta</taxon>
        <taxon>Spermatophyta</taxon>
        <taxon>Magnoliopsida</taxon>
        <taxon>eudicotyledons</taxon>
        <taxon>Gunneridae</taxon>
        <taxon>Pentapetalae</taxon>
        <taxon>rosids</taxon>
        <taxon>fabids</taxon>
        <taxon>Malpighiales</taxon>
        <taxon>Salicaceae</taxon>
        <taxon>Saliceae</taxon>
        <taxon>Populus</taxon>
    </lineage>
</organism>
<protein>
    <submittedName>
        <fullName evidence="1">Uncharacterized protein</fullName>
    </submittedName>
</protein>
<sequence length="130" mass="14392">MPVPLAPYPTPPAPYAPPAPAPAPPPPPPANVTLPVQLYINRHRNGPVGLRRLPHLTDVHPWSNERAVFLLSYSQSSLGGKSSGTRQLWELQDAVDVPIWSTVCEMCCLQFCHTSWGQYITPLLFYLLLV</sequence>
<keyword evidence="2" id="KW-1185">Reference proteome</keyword>